<dbReference type="Gene3D" id="3.80.10.10">
    <property type="entry name" value="Ribonuclease Inhibitor"/>
    <property type="match status" value="1"/>
</dbReference>
<protein>
    <submittedName>
        <fullName evidence="1">Uncharacterized protein</fullName>
    </submittedName>
</protein>
<proteinExistence type="predicted"/>
<organism evidence="1">
    <name type="scientific">Siphoviridae sp. cttDR14</name>
    <dbReference type="NCBI Taxonomy" id="2826490"/>
    <lineage>
        <taxon>Viruses</taxon>
        <taxon>Duplodnaviria</taxon>
        <taxon>Heunggongvirae</taxon>
        <taxon>Uroviricota</taxon>
        <taxon>Caudoviricetes</taxon>
    </lineage>
</organism>
<accession>A0A8S5M245</accession>
<name>A0A8S5M245_9CAUD</name>
<reference evidence="1" key="1">
    <citation type="journal article" date="2021" name="Proc. Natl. Acad. Sci. U.S.A.">
        <title>A Catalog of Tens of Thousands of Viruses from Human Metagenomes Reveals Hidden Associations with Chronic Diseases.</title>
        <authorList>
            <person name="Tisza M.J."/>
            <person name="Buck C.B."/>
        </authorList>
    </citation>
    <scope>NUCLEOTIDE SEQUENCE</scope>
    <source>
        <strain evidence="1">CttDR14</strain>
    </source>
</reference>
<dbReference type="EMBL" id="BK014798">
    <property type="protein sequence ID" value="DAD76308.1"/>
    <property type="molecule type" value="Genomic_DNA"/>
</dbReference>
<evidence type="ECO:0000313" key="1">
    <source>
        <dbReference type="EMBL" id="DAD76308.1"/>
    </source>
</evidence>
<dbReference type="InterPro" id="IPR032675">
    <property type="entry name" value="LRR_dom_sf"/>
</dbReference>
<sequence length="429" mass="47736">MLFYFDANGYPLKTVPEKVFQGSNKANTIYFAMPITSSAIVTASFLLPTGEVLAEQQMTPYGAVTQRCGRAQLQQWSIDLTTAITAFPGQCTVQFKATNGDVIIATAAAEFTVSKGVPIRLPDLSALDKDTYQKLIETISSLQNVVIDANSSAGFLFEKNATLQDPLTSTCYDFIGDPGGEVLRVAPYSIDNSSGSYCKVMRYGNGSEAVVETVKVRLPDTLEEIAAYAFNGAEASERPLEIPASVQSVGENAFNINVPSNKTQNISFEMFPNYLHERAFGQKEQSGGIIVFCPPAAFDRWQSYKTLYYPNSERLIIRSDDLTDYYTKEQTDAVIDKKIQERAYIKNFTKDDFVKVDSLYYVAIMPSEHKLKNPYVDRVLANNVDGVDVVAENIVVGEKIFKNGIVKVYFTIDIDRYNDYSGKIYLKEM</sequence>